<protein>
    <submittedName>
        <fullName evidence="1">Uncharacterized protein</fullName>
    </submittedName>
</protein>
<accession>A0ABT3XPH0</accession>
<dbReference type="EMBL" id="JAOVZW010000003">
    <property type="protein sequence ID" value="MCX8523031.1"/>
    <property type="molecule type" value="Genomic_DNA"/>
</dbReference>
<proteinExistence type="predicted"/>
<dbReference type="RefSeq" id="WP_267264353.1">
    <property type="nucleotide sequence ID" value="NZ_JAOVZW010000003.1"/>
</dbReference>
<name>A0ABT3XPH0_9FLAO</name>
<organism evidence="1 2">
    <name type="scientific">Chryseobacterium formosus</name>
    <dbReference type="NCBI Taxonomy" id="1537363"/>
    <lineage>
        <taxon>Bacteria</taxon>
        <taxon>Pseudomonadati</taxon>
        <taxon>Bacteroidota</taxon>
        <taxon>Flavobacteriia</taxon>
        <taxon>Flavobacteriales</taxon>
        <taxon>Weeksellaceae</taxon>
        <taxon>Chryseobacterium group</taxon>
        <taxon>Chryseobacterium</taxon>
    </lineage>
</organism>
<comment type="caution">
    <text evidence="1">The sequence shown here is derived from an EMBL/GenBank/DDBJ whole genome shotgun (WGS) entry which is preliminary data.</text>
</comment>
<sequence length="366" mass="42557">MKFFRPCLLFISIILFGWLLMSNTNLINVAASLNESEINSQIEKVNSFSEINGLKEFAIERINYIEVIRHRFSDNAMMRIAVICLSFNSNCTLHNKSFPFKNIEQIMILGVYWFYKFPDGLYDYSFFKFARGLGGHANDAAEIQARVFVKDLEQFLGEIKTLKQQYPKAYLSIKTDGSDLLINIGDYNLSDYHFQFAEEIEQILKEQNAISISNDTPFNKVQSYDFNNGSEMIFERNNHTFISRVGSNFKKHNAENTALRIDCHLSLKHKKDFIDDVTQICIKEDISVFYYNDSEFEGKVNVMLFFTNGRQKKDKIQNVNVNSFGDKVLHLFEKYSAKIGHFGGYDHYPKNGPFIELMKDQEFIIN</sequence>
<dbReference type="Proteomes" id="UP001073122">
    <property type="component" value="Unassembled WGS sequence"/>
</dbReference>
<keyword evidence="2" id="KW-1185">Reference proteome</keyword>
<evidence type="ECO:0000313" key="2">
    <source>
        <dbReference type="Proteomes" id="UP001073122"/>
    </source>
</evidence>
<reference evidence="1" key="1">
    <citation type="submission" date="2022-10" db="EMBL/GenBank/DDBJ databases">
        <title>Chryseobacterium sp. nov., a novel bacterial species.</title>
        <authorList>
            <person name="Cao Y."/>
        </authorList>
    </citation>
    <scope>NUCLEOTIDE SEQUENCE</scope>
    <source>
        <strain evidence="1">CCTCC AB2015118</strain>
    </source>
</reference>
<evidence type="ECO:0000313" key="1">
    <source>
        <dbReference type="EMBL" id="MCX8523031.1"/>
    </source>
</evidence>
<gene>
    <name evidence="1" type="ORF">OF897_03735</name>
</gene>